<feature type="domain" description="Trigger factor ribosome-binding bacterial" evidence="11">
    <location>
        <begin position="34"/>
        <end position="177"/>
    </location>
</feature>
<dbReference type="AlphaFoldDB" id="A0A5C6AA39"/>
<evidence type="ECO:0000313" key="14">
    <source>
        <dbReference type="Proteomes" id="UP000317421"/>
    </source>
</evidence>
<comment type="catalytic activity">
    <reaction evidence="1 9">
        <text>[protein]-peptidylproline (omega=180) = [protein]-peptidylproline (omega=0)</text>
        <dbReference type="Rhea" id="RHEA:16237"/>
        <dbReference type="Rhea" id="RHEA-COMP:10747"/>
        <dbReference type="Rhea" id="RHEA-COMP:10748"/>
        <dbReference type="ChEBI" id="CHEBI:83833"/>
        <dbReference type="ChEBI" id="CHEBI:83834"/>
        <dbReference type="EC" id="5.2.1.8"/>
    </reaction>
</comment>
<dbReference type="InterPro" id="IPR005215">
    <property type="entry name" value="Trig_fac"/>
</dbReference>
<gene>
    <name evidence="9 13" type="primary">tig</name>
    <name evidence="13" type="ORF">Pla108_32660</name>
</gene>
<comment type="subcellular location">
    <subcellularLocation>
        <location evidence="9">Cytoplasm</location>
    </subcellularLocation>
    <text evidence="9">About half TF is bound to the ribosome near the polypeptide exit tunnel while the other half is free in the cytoplasm.</text>
</comment>
<dbReference type="InterPro" id="IPR046357">
    <property type="entry name" value="PPIase_dom_sf"/>
</dbReference>
<keyword evidence="9" id="KW-0963">Cytoplasm</keyword>
<keyword evidence="14" id="KW-1185">Reference proteome</keyword>
<evidence type="ECO:0000256" key="6">
    <source>
        <dbReference type="ARBA" id="ARBA00023186"/>
    </source>
</evidence>
<evidence type="ECO:0000259" key="11">
    <source>
        <dbReference type="Pfam" id="PF05697"/>
    </source>
</evidence>
<reference evidence="13 14" key="1">
    <citation type="submission" date="2019-02" db="EMBL/GenBank/DDBJ databases">
        <title>Deep-cultivation of Planctomycetes and their phenomic and genomic characterization uncovers novel biology.</title>
        <authorList>
            <person name="Wiegand S."/>
            <person name="Jogler M."/>
            <person name="Boedeker C."/>
            <person name="Pinto D."/>
            <person name="Vollmers J."/>
            <person name="Rivas-Marin E."/>
            <person name="Kohn T."/>
            <person name="Peeters S.H."/>
            <person name="Heuer A."/>
            <person name="Rast P."/>
            <person name="Oberbeckmann S."/>
            <person name="Bunk B."/>
            <person name="Jeske O."/>
            <person name="Meyerdierks A."/>
            <person name="Storesund J.E."/>
            <person name="Kallscheuer N."/>
            <person name="Luecker S."/>
            <person name="Lage O.M."/>
            <person name="Pohl T."/>
            <person name="Merkel B.J."/>
            <person name="Hornburger P."/>
            <person name="Mueller R.-W."/>
            <person name="Bruemmer F."/>
            <person name="Labrenz M."/>
            <person name="Spormann A.M."/>
            <person name="Op Den Camp H."/>
            <person name="Overmann J."/>
            <person name="Amann R."/>
            <person name="Jetten M.S.M."/>
            <person name="Mascher T."/>
            <person name="Medema M.H."/>
            <person name="Devos D.P."/>
            <person name="Kaster A.-K."/>
            <person name="Ovreas L."/>
            <person name="Rohde M."/>
            <person name="Galperin M.Y."/>
            <person name="Jogler C."/>
        </authorList>
    </citation>
    <scope>NUCLEOTIDE SEQUENCE [LARGE SCALE GENOMIC DNA]</scope>
    <source>
        <strain evidence="13 14">Pla108</strain>
    </source>
</reference>
<evidence type="ECO:0000256" key="2">
    <source>
        <dbReference type="ARBA" id="ARBA00005464"/>
    </source>
</evidence>
<dbReference type="NCBIfam" id="TIGR00115">
    <property type="entry name" value="tig"/>
    <property type="match status" value="1"/>
</dbReference>
<dbReference type="PIRSF" id="PIRSF003095">
    <property type="entry name" value="Trigger_factor"/>
    <property type="match status" value="1"/>
</dbReference>
<accession>A0A5C6AA39</accession>
<dbReference type="InterPro" id="IPR036611">
    <property type="entry name" value="Trigger_fac_ribosome-bd_sf"/>
</dbReference>
<dbReference type="EMBL" id="SJPR01000004">
    <property type="protein sequence ID" value="TWT96178.1"/>
    <property type="molecule type" value="Genomic_DNA"/>
</dbReference>
<keyword evidence="9" id="KW-0131">Cell cycle</keyword>
<dbReference type="RefSeq" id="WP_146445959.1">
    <property type="nucleotide sequence ID" value="NZ_SJPR01000004.1"/>
</dbReference>
<dbReference type="GO" id="GO:0051301">
    <property type="term" value="P:cell division"/>
    <property type="evidence" value="ECO:0007669"/>
    <property type="project" value="UniProtKB-KW"/>
</dbReference>
<comment type="similarity">
    <text evidence="2 9">Belongs to the FKBP-type PPIase family. Tig subfamily.</text>
</comment>
<dbReference type="EC" id="5.2.1.8" evidence="3 9"/>
<dbReference type="Pfam" id="PF05698">
    <property type="entry name" value="Trigger_C"/>
    <property type="match status" value="1"/>
</dbReference>
<evidence type="ECO:0000256" key="8">
    <source>
        <dbReference type="ARBA" id="ARBA00029986"/>
    </source>
</evidence>
<dbReference type="Gene3D" id="1.10.3120.10">
    <property type="entry name" value="Trigger factor, C-terminal domain"/>
    <property type="match status" value="1"/>
</dbReference>
<keyword evidence="5 9" id="KW-0697">Rotamase</keyword>
<comment type="caution">
    <text evidence="13">The sequence shown here is derived from an EMBL/GenBank/DDBJ whole genome shotgun (WGS) entry which is preliminary data.</text>
</comment>
<keyword evidence="6 9" id="KW-0143">Chaperone</keyword>
<evidence type="ECO:0000313" key="13">
    <source>
        <dbReference type="EMBL" id="TWT96178.1"/>
    </source>
</evidence>
<evidence type="ECO:0000259" key="12">
    <source>
        <dbReference type="Pfam" id="PF05698"/>
    </source>
</evidence>
<dbReference type="Gene3D" id="3.10.50.40">
    <property type="match status" value="1"/>
</dbReference>
<dbReference type="InterPro" id="IPR008881">
    <property type="entry name" value="Trigger_fac_ribosome-bd_bac"/>
</dbReference>
<evidence type="ECO:0000256" key="10">
    <source>
        <dbReference type="SAM" id="MobiDB-lite"/>
    </source>
</evidence>
<evidence type="ECO:0000256" key="9">
    <source>
        <dbReference type="HAMAP-Rule" id="MF_00303"/>
    </source>
</evidence>
<dbReference type="SUPFAM" id="SSF54534">
    <property type="entry name" value="FKBP-like"/>
    <property type="match status" value="1"/>
</dbReference>
<evidence type="ECO:0000256" key="5">
    <source>
        <dbReference type="ARBA" id="ARBA00023110"/>
    </source>
</evidence>
<keyword evidence="9" id="KW-0132">Cell division</keyword>
<dbReference type="GO" id="GO:0003755">
    <property type="term" value="F:peptidyl-prolyl cis-trans isomerase activity"/>
    <property type="evidence" value="ECO:0007669"/>
    <property type="project" value="UniProtKB-UniRule"/>
</dbReference>
<feature type="region of interest" description="Disordered" evidence="10">
    <location>
        <begin position="479"/>
        <end position="498"/>
    </location>
</feature>
<dbReference type="SUPFAM" id="SSF109998">
    <property type="entry name" value="Triger factor/SurA peptide-binding domain-like"/>
    <property type="match status" value="1"/>
</dbReference>
<dbReference type="GO" id="GO:0005737">
    <property type="term" value="C:cytoplasm"/>
    <property type="evidence" value="ECO:0007669"/>
    <property type="project" value="UniProtKB-SubCell"/>
</dbReference>
<dbReference type="GO" id="GO:0043335">
    <property type="term" value="P:protein unfolding"/>
    <property type="evidence" value="ECO:0007669"/>
    <property type="project" value="TreeGrafter"/>
</dbReference>
<dbReference type="GO" id="GO:0015031">
    <property type="term" value="P:protein transport"/>
    <property type="evidence" value="ECO:0007669"/>
    <property type="project" value="UniProtKB-UniRule"/>
</dbReference>
<protein>
    <recommendedName>
        <fullName evidence="4 9">Trigger factor</fullName>
        <shortName evidence="9">TF</shortName>
        <ecNumber evidence="3 9">5.2.1.8</ecNumber>
    </recommendedName>
    <alternativeName>
        <fullName evidence="8 9">PPIase</fullName>
    </alternativeName>
</protein>
<evidence type="ECO:0000256" key="4">
    <source>
        <dbReference type="ARBA" id="ARBA00016902"/>
    </source>
</evidence>
<dbReference type="SUPFAM" id="SSF102735">
    <property type="entry name" value="Trigger factor ribosome-binding domain"/>
    <property type="match status" value="1"/>
</dbReference>
<dbReference type="HAMAP" id="MF_00303">
    <property type="entry name" value="Trigger_factor_Tig"/>
    <property type="match status" value="1"/>
</dbReference>
<keyword evidence="7 9" id="KW-0413">Isomerase</keyword>
<feature type="domain" description="Trigger factor C-terminal" evidence="12">
    <location>
        <begin position="300"/>
        <end position="452"/>
    </location>
</feature>
<feature type="region of interest" description="Disordered" evidence="10">
    <location>
        <begin position="1"/>
        <end position="25"/>
    </location>
</feature>
<proteinExistence type="inferred from homology"/>
<dbReference type="PANTHER" id="PTHR30560:SF3">
    <property type="entry name" value="TRIGGER FACTOR-LIKE PROTEIN TIG, CHLOROPLASTIC"/>
    <property type="match status" value="1"/>
</dbReference>
<dbReference type="GO" id="GO:0043022">
    <property type="term" value="F:ribosome binding"/>
    <property type="evidence" value="ECO:0007669"/>
    <property type="project" value="TreeGrafter"/>
</dbReference>
<dbReference type="Proteomes" id="UP000317421">
    <property type="component" value="Unassembled WGS sequence"/>
</dbReference>
<organism evidence="13 14">
    <name type="scientific">Botrimarina colliarenosi</name>
    <dbReference type="NCBI Taxonomy" id="2528001"/>
    <lineage>
        <taxon>Bacteria</taxon>
        <taxon>Pseudomonadati</taxon>
        <taxon>Planctomycetota</taxon>
        <taxon>Planctomycetia</taxon>
        <taxon>Pirellulales</taxon>
        <taxon>Lacipirellulaceae</taxon>
        <taxon>Botrimarina</taxon>
    </lineage>
</organism>
<dbReference type="PANTHER" id="PTHR30560">
    <property type="entry name" value="TRIGGER FACTOR CHAPERONE AND PEPTIDYL-PROLYL CIS/TRANS ISOMERASE"/>
    <property type="match status" value="1"/>
</dbReference>
<dbReference type="InterPro" id="IPR008880">
    <property type="entry name" value="Trigger_fac_C"/>
</dbReference>
<comment type="domain">
    <text evidence="9">Consists of 3 domains; the N-terminus binds the ribosome, the middle domain has PPIase activity, while the C-terminus has intrinsic chaperone activity on its own.</text>
</comment>
<name>A0A5C6AA39_9BACT</name>
<dbReference type="InterPro" id="IPR027304">
    <property type="entry name" value="Trigger_fact/SurA_dom_sf"/>
</dbReference>
<dbReference type="Pfam" id="PF05697">
    <property type="entry name" value="Trigger_N"/>
    <property type="match status" value="1"/>
</dbReference>
<evidence type="ECO:0000256" key="1">
    <source>
        <dbReference type="ARBA" id="ARBA00000971"/>
    </source>
</evidence>
<dbReference type="InterPro" id="IPR037041">
    <property type="entry name" value="Trigger_fac_C_sf"/>
</dbReference>
<evidence type="ECO:0000256" key="3">
    <source>
        <dbReference type="ARBA" id="ARBA00013194"/>
    </source>
</evidence>
<evidence type="ECO:0000256" key="7">
    <source>
        <dbReference type="ARBA" id="ARBA00023235"/>
    </source>
</evidence>
<comment type="function">
    <text evidence="9">Involved in protein export. Acts as a chaperone by maintaining the newly synthesized protein in an open conformation. Functions as a peptidyl-prolyl cis-trans isomerase.</text>
</comment>
<sequence>MAADELEDEVATTDTAVADDADGDEEAEKLSLDVKVAKPSACERRITVTVSREDIDRYLDKAFSDLMPSASVPGFRVGRAPRKLVVQKFKGDVADQVKGSLLMDSLAQVADEEEFAAISEPDLDLEAVEIPDEGPLTFEFSIEVRPEFDLPKWKGLKLKRPMQKFAPEDIDRQIEQMLAKYGQLAPHDGAAEEGDYLVLTLRGMADGKEISRDEDRVVRLRPTLSFVDGRIQDFLKLAKGAKAGDKLTAEVKLSASAPNEELRGKDVTLEIEVLEVKKLRLPELDEEFLGEIGGFKTEGDFRDAVQKDLERQLEYEQQKVARNQISEMLTESADWDLPPSLLKRQSVRELERAVMEMRRSGFSEGEIRARENELRQNSSVSTAAALKEHFILERIAEEENLDVEDGDYDREIFLISMQSGESPRRVRAQLEKRGLMDVLRNQIIERKVMELVQAEAKFQDEDFTPPKSTVEGVPFAVGGAEGDIPEAVGAIEAEDKDD</sequence>
<dbReference type="GO" id="GO:0051083">
    <property type="term" value="P:'de novo' cotranslational protein folding"/>
    <property type="evidence" value="ECO:0007669"/>
    <property type="project" value="TreeGrafter"/>
</dbReference>
<dbReference type="GO" id="GO:0044183">
    <property type="term" value="F:protein folding chaperone"/>
    <property type="evidence" value="ECO:0007669"/>
    <property type="project" value="TreeGrafter"/>
</dbReference>
<dbReference type="Gene3D" id="3.30.70.1050">
    <property type="entry name" value="Trigger factor ribosome-binding domain"/>
    <property type="match status" value="1"/>
</dbReference>
<dbReference type="OrthoDB" id="9767721at2"/>